<dbReference type="Proteomes" id="UP000606974">
    <property type="component" value="Unassembled WGS sequence"/>
</dbReference>
<feature type="compositionally biased region" description="Polar residues" evidence="1">
    <location>
        <begin position="443"/>
        <end position="454"/>
    </location>
</feature>
<evidence type="ECO:0000313" key="3">
    <source>
        <dbReference type="Proteomes" id="UP000606974"/>
    </source>
</evidence>
<feature type="region of interest" description="Disordered" evidence="1">
    <location>
        <begin position="349"/>
        <end position="527"/>
    </location>
</feature>
<feature type="region of interest" description="Disordered" evidence="1">
    <location>
        <begin position="1"/>
        <end position="105"/>
    </location>
</feature>
<proteinExistence type="predicted"/>
<feature type="region of interest" description="Disordered" evidence="1">
    <location>
        <begin position="270"/>
        <end position="332"/>
    </location>
</feature>
<evidence type="ECO:0000256" key="1">
    <source>
        <dbReference type="SAM" id="MobiDB-lite"/>
    </source>
</evidence>
<organism evidence="2 3">
    <name type="scientific">Endocarpon pusillum</name>
    <dbReference type="NCBI Taxonomy" id="364733"/>
    <lineage>
        <taxon>Eukaryota</taxon>
        <taxon>Fungi</taxon>
        <taxon>Dikarya</taxon>
        <taxon>Ascomycota</taxon>
        <taxon>Pezizomycotina</taxon>
        <taxon>Eurotiomycetes</taxon>
        <taxon>Chaetothyriomycetidae</taxon>
        <taxon>Verrucariales</taxon>
        <taxon>Verrucariaceae</taxon>
        <taxon>Endocarpon</taxon>
    </lineage>
</organism>
<comment type="caution">
    <text evidence="2">The sequence shown here is derived from an EMBL/GenBank/DDBJ whole genome shotgun (WGS) entry which is preliminary data.</text>
</comment>
<feature type="compositionally biased region" description="Low complexity" evidence="1">
    <location>
        <begin position="75"/>
        <end position="93"/>
    </location>
</feature>
<protein>
    <submittedName>
        <fullName evidence="2">Uncharacterized protein</fullName>
    </submittedName>
</protein>
<feature type="compositionally biased region" description="Polar residues" evidence="1">
    <location>
        <begin position="1"/>
        <end position="27"/>
    </location>
</feature>
<feature type="compositionally biased region" description="Basic and acidic residues" evidence="1">
    <location>
        <begin position="294"/>
        <end position="311"/>
    </location>
</feature>
<feature type="compositionally biased region" description="Basic and acidic residues" evidence="1">
    <location>
        <begin position="51"/>
        <end position="62"/>
    </location>
</feature>
<feature type="compositionally biased region" description="Gly residues" evidence="1">
    <location>
        <begin position="352"/>
        <end position="362"/>
    </location>
</feature>
<feature type="compositionally biased region" description="Low complexity" evidence="1">
    <location>
        <begin position="482"/>
        <end position="498"/>
    </location>
</feature>
<dbReference type="AlphaFoldDB" id="A0A8H7DZQ8"/>
<dbReference type="EMBL" id="JAACFV010000114">
    <property type="protein sequence ID" value="KAF7505269.1"/>
    <property type="molecule type" value="Genomic_DNA"/>
</dbReference>
<keyword evidence="3" id="KW-1185">Reference proteome</keyword>
<gene>
    <name evidence="2" type="ORF">GJ744_001132</name>
</gene>
<name>A0A8H7DZQ8_9EURO</name>
<dbReference type="OrthoDB" id="10358516at2759"/>
<reference evidence="2" key="1">
    <citation type="submission" date="2020-02" db="EMBL/GenBank/DDBJ databases">
        <authorList>
            <person name="Palmer J.M."/>
        </authorList>
    </citation>
    <scope>NUCLEOTIDE SEQUENCE</scope>
    <source>
        <strain evidence="2">EPUS1.4</strain>
        <tissue evidence="2">Thallus</tissue>
    </source>
</reference>
<sequence>MSESRAPSGVQRQSPTASADARSNLTAASLDAAVVPDLTNPLLRVPSQSVREAHSSPRRGGDAHSGNGSARPGEQSGPQASGGARSQSGRSAQPQSERAKDPYRHSLLVERLKSKAHIAEGKLLLSRADSLLRKEAKTASDMDMANELRKRGDYLCKEGTDSALRLEQEFLSSYSPTMKDFYTSAQVSYCTAIRDVLRGESDAEKRLERFRARLRTLASGSTLELDANLRCEYVQVIDQELRLIAGTPQKPTTGNPARRSNQGSVVEDAAAGVNGPSQGAGRATAANQSGSPSKKRDAPDTSERPAADAIRRNTSPGLPPGRPNDDPSRINTTLGIPVAAATRLTAQTHGAGVSGAGAGPAGSTGPNPFVNHPDSRQSNSGRPIASHPLKARQVGARPARTHATGSGPAGTGSIPGRAGPSTVSGNGGSERVCRAGTTGAGPSETSLSDSSTGATGPARLSSPGGRFGAPGSTPGSARFSISDSDTTSAATGAGAGSSRGMDQSSSHGGGSGRHQKGPHPMQKAYPV</sequence>
<accession>A0A8H7DZQ8</accession>
<evidence type="ECO:0000313" key="2">
    <source>
        <dbReference type="EMBL" id="KAF7505269.1"/>
    </source>
</evidence>